<evidence type="ECO:0000256" key="4">
    <source>
        <dbReference type="ARBA" id="ARBA00023136"/>
    </source>
</evidence>
<organism evidence="7 8">
    <name type="scientific">Paramagnetospirillum magneticum (strain ATCC 700264 / AMB-1)</name>
    <name type="common">Magnetospirillum magneticum</name>
    <dbReference type="NCBI Taxonomy" id="342108"/>
    <lineage>
        <taxon>Bacteria</taxon>
        <taxon>Pseudomonadati</taxon>
        <taxon>Pseudomonadota</taxon>
        <taxon>Alphaproteobacteria</taxon>
        <taxon>Rhodospirillales</taxon>
        <taxon>Magnetospirillaceae</taxon>
        <taxon>Paramagnetospirillum</taxon>
    </lineage>
</organism>
<evidence type="ECO:0000313" key="8">
    <source>
        <dbReference type="Proteomes" id="UP000007058"/>
    </source>
</evidence>
<dbReference type="GO" id="GO:0016020">
    <property type="term" value="C:membrane"/>
    <property type="evidence" value="ECO:0007669"/>
    <property type="project" value="UniProtKB-SubCell"/>
</dbReference>
<feature type="transmembrane region" description="Helical" evidence="5">
    <location>
        <begin position="299"/>
        <end position="317"/>
    </location>
</feature>
<feature type="transmembrane region" description="Helical" evidence="5">
    <location>
        <begin position="136"/>
        <end position="162"/>
    </location>
</feature>
<proteinExistence type="predicted"/>
<keyword evidence="3 5" id="KW-1133">Transmembrane helix</keyword>
<dbReference type="InterPro" id="IPR007016">
    <property type="entry name" value="O-antigen_ligase-rel_domated"/>
</dbReference>
<dbReference type="AlphaFoldDB" id="Q2W7C8"/>
<reference evidence="7 8" key="1">
    <citation type="journal article" date="2005" name="DNA Res.">
        <title>Complete genome sequence of the facultative anaerobic magnetotactic bacterium Magnetospirillum sp. strain AMB-1.</title>
        <authorList>
            <person name="Matsunaga T."/>
            <person name="Okamura Y."/>
            <person name="Fukuda Y."/>
            <person name="Wahyudi A.T."/>
            <person name="Murase Y."/>
            <person name="Takeyama H."/>
        </authorList>
    </citation>
    <scope>NUCLEOTIDE SEQUENCE [LARGE SCALE GENOMIC DNA]</scope>
    <source>
        <strain evidence="8">ATCC 700264 / AMB-1</strain>
    </source>
</reference>
<dbReference type="HOGENOM" id="CLU_782567_0_0_5"/>
<feature type="transmembrane region" description="Helical" evidence="5">
    <location>
        <begin position="168"/>
        <end position="191"/>
    </location>
</feature>
<keyword evidence="4 5" id="KW-0472">Membrane</keyword>
<evidence type="ECO:0000256" key="3">
    <source>
        <dbReference type="ARBA" id="ARBA00022989"/>
    </source>
</evidence>
<keyword evidence="8" id="KW-1185">Reference proteome</keyword>
<evidence type="ECO:0000313" key="7">
    <source>
        <dbReference type="EMBL" id="BAE50247.1"/>
    </source>
</evidence>
<dbReference type="KEGG" id="mag:amb1443"/>
<keyword evidence="7" id="KW-0436">Ligase</keyword>
<dbReference type="EMBL" id="AP007255">
    <property type="protein sequence ID" value="BAE50247.1"/>
    <property type="molecule type" value="Genomic_DNA"/>
</dbReference>
<feature type="transmembrane region" description="Helical" evidence="5">
    <location>
        <begin position="54"/>
        <end position="77"/>
    </location>
</feature>
<dbReference type="Proteomes" id="UP000007058">
    <property type="component" value="Chromosome"/>
</dbReference>
<evidence type="ECO:0000256" key="1">
    <source>
        <dbReference type="ARBA" id="ARBA00004141"/>
    </source>
</evidence>
<feature type="transmembrane region" description="Helical" evidence="5">
    <location>
        <begin position="30"/>
        <end position="47"/>
    </location>
</feature>
<keyword evidence="2 5" id="KW-0812">Transmembrane</keyword>
<feature type="transmembrane region" description="Helical" evidence="5">
    <location>
        <begin position="105"/>
        <end position="129"/>
    </location>
</feature>
<feature type="domain" description="O-antigen ligase-related" evidence="6">
    <location>
        <begin position="134"/>
        <end position="280"/>
    </location>
</feature>
<dbReference type="STRING" id="342108.amb1443"/>
<evidence type="ECO:0000259" key="6">
    <source>
        <dbReference type="Pfam" id="PF04932"/>
    </source>
</evidence>
<evidence type="ECO:0000256" key="2">
    <source>
        <dbReference type="ARBA" id="ARBA00022692"/>
    </source>
</evidence>
<dbReference type="Pfam" id="PF04932">
    <property type="entry name" value="Wzy_C"/>
    <property type="match status" value="1"/>
</dbReference>
<name>Q2W7C8_PARM1</name>
<gene>
    <name evidence="7" type="ordered locus">amb1443</name>
</gene>
<dbReference type="GO" id="GO:0016874">
    <property type="term" value="F:ligase activity"/>
    <property type="evidence" value="ECO:0007669"/>
    <property type="project" value="UniProtKB-KW"/>
</dbReference>
<sequence length="354" mass="38437">MLWVLLTTYLGLAFLHGALSYGLQTAVASYRASLYLTVGVSYFALFQHDRNDTIWTLNLVILAGLAVVLFAIAAWLVPEWRPQDPGHMALSSQAYERSRVLPAQAAQFIALAALLSLPSWLQVGSSLWLRLATLPLLAVSIFLFHRSVWVMLAVSVLVTLAASGRGAVRAFVVVQFLLVALALVWLLLVGLDMDILSASLRTAVNEAVDLDNNTLDWRIQGWRILVERAISDGPLSILFGAGFGIGYERNIAQLYVTASPHNYYVELFLTSGLLGCGLFVLSILSVFRRALSQALHGGANEMLALPGMVIGVVVYSASYSPQYDTALILGLILALPAIPRRRPIPEGVSQPAPP</sequence>
<protein>
    <submittedName>
        <fullName evidence="7">Lipid A core-O-antigen ligase and related enzyme</fullName>
    </submittedName>
</protein>
<feature type="transmembrane region" description="Helical" evidence="5">
    <location>
        <begin position="267"/>
        <end position="287"/>
    </location>
</feature>
<accession>Q2W7C8</accession>
<comment type="subcellular location">
    <subcellularLocation>
        <location evidence="1">Membrane</location>
        <topology evidence="1">Multi-pass membrane protein</topology>
    </subcellularLocation>
</comment>
<evidence type="ECO:0000256" key="5">
    <source>
        <dbReference type="SAM" id="Phobius"/>
    </source>
</evidence>